<dbReference type="Pfam" id="PF18421">
    <property type="entry name" value="Peptidase_M23_N"/>
    <property type="match status" value="1"/>
</dbReference>
<evidence type="ECO:0000259" key="2">
    <source>
        <dbReference type="Pfam" id="PF18421"/>
    </source>
</evidence>
<dbReference type="GO" id="GO:0004222">
    <property type="term" value="F:metalloendopeptidase activity"/>
    <property type="evidence" value="ECO:0007669"/>
    <property type="project" value="TreeGrafter"/>
</dbReference>
<dbReference type="PANTHER" id="PTHR21666">
    <property type="entry name" value="PEPTIDASE-RELATED"/>
    <property type="match status" value="1"/>
</dbReference>
<dbReference type="Gene3D" id="2.60.40.1590">
    <property type="entry name" value="Peptidoglycan hydrolase domains"/>
    <property type="match status" value="1"/>
</dbReference>
<dbReference type="Gene3D" id="2.70.70.10">
    <property type="entry name" value="Glucose Permease (Domain IIA)"/>
    <property type="match status" value="1"/>
</dbReference>
<dbReference type="EMBL" id="UOFS01000013">
    <property type="protein sequence ID" value="VAW92884.1"/>
    <property type="molecule type" value="Genomic_DNA"/>
</dbReference>
<organism evidence="3">
    <name type="scientific">hydrothermal vent metagenome</name>
    <dbReference type="NCBI Taxonomy" id="652676"/>
    <lineage>
        <taxon>unclassified sequences</taxon>
        <taxon>metagenomes</taxon>
        <taxon>ecological metagenomes</taxon>
    </lineage>
</organism>
<protein>
    <submittedName>
        <fullName evidence="3">Peptidase, M23/M37 family</fullName>
    </submittedName>
</protein>
<dbReference type="Pfam" id="PF01551">
    <property type="entry name" value="Peptidase_M23"/>
    <property type="match status" value="1"/>
</dbReference>
<dbReference type="PANTHER" id="PTHR21666:SF285">
    <property type="entry name" value="M23 FAMILY METALLOPEPTIDASE"/>
    <property type="match status" value="1"/>
</dbReference>
<dbReference type="CDD" id="cd12797">
    <property type="entry name" value="M23_peptidase"/>
    <property type="match status" value="1"/>
</dbReference>
<dbReference type="AlphaFoldDB" id="A0A3B1AG61"/>
<dbReference type="InterPro" id="IPR016047">
    <property type="entry name" value="M23ase_b-sheet_dom"/>
</dbReference>
<evidence type="ECO:0000259" key="1">
    <source>
        <dbReference type="Pfam" id="PF01551"/>
    </source>
</evidence>
<reference evidence="3" key="1">
    <citation type="submission" date="2018-06" db="EMBL/GenBank/DDBJ databases">
        <authorList>
            <person name="Zhirakovskaya E."/>
        </authorList>
    </citation>
    <scope>NUCLEOTIDE SEQUENCE</scope>
</reference>
<accession>A0A3B1AG61</accession>
<dbReference type="InterPro" id="IPR050570">
    <property type="entry name" value="Cell_wall_metabolism_enzyme"/>
</dbReference>
<dbReference type="InterPro" id="IPR011055">
    <property type="entry name" value="Dup_hybrid_motif"/>
</dbReference>
<dbReference type="SUPFAM" id="SSF51261">
    <property type="entry name" value="Duplicated hybrid motif"/>
    <property type="match status" value="1"/>
</dbReference>
<feature type="domain" description="M23ase beta-sheet core" evidence="1">
    <location>
        <begin position="186"/>
        <end position="280"/>
    </location>
</feature>
<evidence type="ECO:0000313" key="3">
    <source>
        <dbReference type="EMBL" id="VAW92884.1"/>
    </source>
</evidence>
<feature type="domain" description="Peptidase family M23 N-terminal" evidence="2">
    <location>
        <begin position="38"/>
        <end position="102"/>
    </location>
</feature>
<dbReference type="InterPro" id="IPR040487">
    <property type="entry name" value="Peptidase_M23_N"/>
</dbReference>
<gene>
    <name evidence="3" type="ORF">MNBD_GAMMA22-509</name>
</gene>
<sequence length="293" mass="32971">MLKNLKIISISLLLFVLFTQNCFSGELNNQASFKYPVHNPVPGGIAIIELKTKDKNKPDVFYKNKKIMVRKNAGHWQAIVGLSLNTKSGQHKIKIKTKDKKLKYQIFATKNKEYKKQYITLKNKGMVTLSPENLKRAISDKKISKKAFATWLEKNNIKLDFIMPVDGIVSSRFGLKRFFNKKPRKPHSGIDIAAPTGTLIKSPADGRVIATGNFYFNGNVVFVDHGQGLITMFCHMNKINVSKNQIVKKADKIGEVGETGRVTGAHLHFSVSLNNTRIDPELLLPPIPELKDK</sequence>
<name>A0A3B1AG61_9ZZZZ</name>
<proteinExistence type="predicted"/>